<dbReference type="RefSeq" id="WP_367845159.1">
    <property type="nucleotide sequence ID" value="NZ_JBFOHL010000009.1"/>
</dbReference>
<keyword evidence="1" id="KW-0812">Transmembrane</keyword>
<evidence type="ECO:0000313" key="3">
    <source>
        <dbReference type="Proteomes" id="UP001556170"/>
    </source>
</evidence>
<dbReference type="EMBL" id="JBFOHL010000009">
    <property type="protein sequence ID" value="MEW9624859.1"/>
    <property type="molecule type" value="Genomic_DNA"/>
</dbReference>
<evidence type="ECO:0000256" key="1">
    <source>
        <dbReference type="SAM" id="Phobius"/>
    </source>
</evidence>
<gene>
    <name evidence="2" type="ORF">ABQJ56_11550</name>
</gene>
<organism evidence="2 3">
    <name type="scientific">Rhodanobacter geophilus</name>
    <dbReference type="NCBI Taxonomy" id="3162488"/>
    <lineage>
        <taxon>Bacteria</taxon>
        <taxon>Pseudomonadati</taxon>
        <taxon>Pseudomonadota</taxon>
        <taxon>Gammaproteobacteria</taxon>
        <taxon>Lysobacterales</taxon>
        <taxon>Rhodanobacteraceae</taxon>
        <taxon>Rhodanobacter</taxon>
    </lineage>
</organism>
<evidence type="ECO:0000313" key="2">
    <source>
        <dbReference type="EMBL" id="MEW9624859.1"/>
    </source>
</evidence>
<keyword evidence="1" id="KW-1133">Transmembrane helix</keyword>
<feature type="transmembrane region" description="Helical" evidence="1">
    <location>
        <begin position="18"/>
        <end position="40"/>
    </location>
</feature>
<accession>A0ABV3QS10</accession>
<keyword evidence="1" id="KW-0472">Membrane</keyword>
<dbReference type="Proteomes" id="UP001556170">
    <property type="component" value="Unassembled WGS sequence"/>
</dbReference>
<reference evidence="2 3" key="1">
    <citation type="submission" date="2024-06" db="EMBL/GenBank/DDBJ databases">
        <authorList>
            <person name="Woo H."/>
        </authorList>
    </citation>
    <scope>NUCLEOTIDE SEQUENCE [LARGE SCALE GENOMIC DNA]</scope>
    <source>
        <strain evidence="2 3">S2-g</strain>
    </source>
</reference>
<comment type="caution">
    <text evidence="2">The sequence shown here is derived from an EMBL/GenBank/DDBJ whole genome shotgun (WGS) entry which is preliminary data.</text>
</comment>
<name>A0ABV3QS10_9GAMM</name>
<sequence>MNTIDTVRDALSRHAPSLLLALFSSASIAFGLVWSLHALVHPLA</sequence>
<keyword evidence="3" id="KW-1185">Reference proteome</keyword>
<proteinExistence type="predicted"/>
<protein>
    <submittedName>
        <fullName evidence="2">Uncharacterized protein</fullName>
    </submittedName>
</protein>